<dbReference type="EMBL" id="LR796363">
    <property type="protein sequence ID" value="CAB4138805.1"/>
    <property type="molecule type" value="Genomic_DNA"/>
</dbReference>
<protein>
    <submittedName>
        <fullName evidence="1">Uncharacterized protein</fullName>
    </submittedName>
</protein>
<accession>A0A6J5LWE2</accession>
<proteinExistence type="predicted"/>
<sequence length="142" mass="15992">MGLDMFALSCDPAKVTRTDLGVDQLPSWHPDTPADATMIHTWRKHPDLHQWMTDLYFRKEALEGPITEAEMGPAFNMGQFVRLTEHDLDQLEAAVQAGGLPKAAGFFWGVSTPDDRKDDLAFIKKARKALKAGKAVFYTSWW</sequence>
<name>A0A6J5LWE2_9CAUD</name>
<reference evidence="1" key="1">
    <citation type="submission" date="2020-04" db="EMBL/GenBank/DDBJ databases">
        <authorList>
            <person name="Chiriac C."/>
            <person name="Salcher M."/>
            <person name="Ghai R."/>
            <person name="Kavagutti S V."/>
        </authorList>
    </citation>
    <scope>NUCLEOTIDE SEQUENCE</scope>
</reference>
<organism evidence="1">
    <name type="scientific">uncultured Caudovirales phage</name>
    <dbReference type="NCBI Taxonomy" id="2100421"/>
    <lineage>
        <taxon>Viruses</taxon>
        <taxon>Duplodnaviria</taxon>
        <taxon>Heunggongvirae</taxon>
        <taxon>Uroviricota</taxon>
        <taxon>Caudoviricetes</taxon>
        <taxon>Peduoviridae</taxon>
        <taxon>Maltschvirus</taxon>
        <taxon>Maltschvirus maltsch</taxon>
    </lineage>
</organism>
<gene>
    <name evidence="1" type="ORF">UFOVP341_23</name>
</gene>
<evidence type="ECO:0000313" key="1">
    <source>
        <dbReference type="EMBL" id="CAB4138805.1"/>
    </source>
</evidence>